<evidence type="ECO:0000256" key="8">
    <source>
        <dbReference type="ARBA" id="ARBA00023065"/>
    </source>
</evidence>
<dbReference type="GO" id="GO:0045259">
    <property type="term" value="C:proton-transporting ATP synthase complex"/>
    <property type="evidence" value="ECO:0007669"/>
    <property type="project" value="UniProtKB-KW"/>
</dbReference>
<keyword evidence="10" id="KW-0472">Membrane</keyword>
<dbReference type="HAMAP" id="MF_00530">
    <property type="entry name" value="ATP_synth_epsil_bac"/>
    <property type="match status" value="1"/>
</dbReference>
<dbReference type="InterPro" id="IPR001469">
    <property type="entry name" value="ATP_synth_F1_dsu/esu"/>
</dbReference>
<feature type="domain" description="F1F0-ATP synthase subunit delta C-terminal" evidence="15">
    <location>
        <begin position="144"/>
        <end position="182"/>
    </location>
</feature>
<evidence type="ECO:0000256" key="9">
    <source>
        <dbReference type="ARBA" id="ARBA00023128"/>
    </source>
</evidence>
<evidence type="ECO:0000256" key="7">
    <source>
        <dbReference type="ARBA" id="ARBA00022946"/>
    </source>
</evidence>
<dbReference type="VEuPathDB" id="FungiDB:VP01_265g2"/>
<dbReference type="Gene3D" id="2.60.15.10">
    <property type="entry name" value="F0F1 ATP synthase delta/epsilon subunit, N-terminal"/>
    <property type="match status" value="1"/>
</dbReference>
<dbReference type="STRING" id="27349.A0A0L6V5U7"/>
<dbReference type="GO" id="GO:0046933">
    <property type="term" value="F:proton-transporting ATP synthase activity, rotational mechanism"/>
    <property type="evidence" value="ECO:0007669"/>
    <property type="project" value="InterPro"/>
</dbReference>
<dbReference type="Proteomes" id="UP000037035">
    <property type="component" value="Unassembled WGS sequence"/>
</dbReference>
<organism evidence="16 17">
    <name type="scientific">Puccinia sorghi</name>
    <dbReference type="NCBI Taxonomy" id="27349"/>
    <lineage>
        <taxon>Eukaryota</taxon>
        <taxon>Fungi</taxon>
        <taxon>Dikarya</taxon>
        <taxon>Basidiomycota</taxon>
        <taxon>Pucciniomycotina</taxon>
        <taxon>Pucciniomycetes</taxon>
        <taxon>Pucciniales</taxon>
        <taxon>Pucciniaceae</taxon>
        <taxon>Puccinia</taxon>
    </lineage>
</organism>
<evidence type="ECO:0000256" key="11">
    <source>
        <dbReference type="ARBA" id="ARBA00023196"/>
    </source>
</evidence>
<dbReference type="GO" id="GO:0005743">
    <property type="term" value="C:mitochondrial inner membrane"/>
    <property type="evidence" value="ECO:0007669"/>
    <property type="project" value="UniProtKB-SubCell"/>
</dbReference>
<evidence type="ECO:0000256" key="4">
    <source>
        <dbReference type="ARBA" id="ARBA00022448"/>
    </source>
</evidence>
<gene>
    <name evidence="16" type="primary">atpC</name>
    <name evidence="16" type="ORF">VP01_265g2</name>
</gene>
<dbReference type="CDD" id="cd12152">
    <property type="entry name" value="F1-ATPase_delta"/>
    <property type="match status" value="1"/>
</dbReference>
<evidence type="ECO:0000256" key="3">
    <source>
        <dbReference type="ARBA" id="ARBA00016960"/>
    </source>
</evidence>
<dbReference type="GO" id="GO:0016787">
    <property type="term" value="F:hydrolase activity"/>
    <property type="evidence" value="ECO:0007669"/>
    <property type="project" value="UniProtKB-KW"/>
</dbReference>
<evidence type="ECO:0000256" key="5">
    <source>
        <dbReference type="ARBA" id="ARBA00022781"/>
    </source>
</evidence>
<dbReference type="OrthoDB" id="270171at2759"/>
<dbReference type="NCBIfam" id="TIGR01216">
    <property type="entry name" value="ATP_synt_epsi"/>
    <property type="match status" value="1"/>
</dbReference>
<reference evidence="16 17" key="1">
    <citation type="submission" date="2015-08" db="EMBL/GenBank/DDBJ databases">
        <title>Next Generation Sequencing and Analysis of the Genome of Puccinia sorghi L Schw, the Causal Agent of Maize Common Rust.</title>
        <authorList>
            <person name="Rochi L."/>
            <person name="Burguener G."/>
            <person name="Darino M."/>
            <person name="Turjanski A."/>
            <person name="Kreff E."/>
            <person name="Dieguez M.J."/>
            <person name="Sacco F."/>
        </authorList>
    </citation>
    <scope>NUCLEOTIDE SEQUENCE [LARGE SCALE GENOMIC DNA]</scope>
    <source>
        <strain evidence="16 17">RO10H11247</strain>
    </source>
</reference>
<dbReference type="InterPro" id="IPR020546">
    <property type="entry name" value="ATP_synth_F1_dsu/esu_N"/>
</dbReference>
<dbReference type="EMBL" id="LAVV01007568">
    <property type="protein sequence ID" value="KNZ55500.1"/>
    <property type="molecule type" value="Genomic_DNA"/>
</dbReference>
<dbReference type="Gene3D" id="6.10.140.880">
    <property type="match status" value="1"/>
</dbReference>
<evidence type="ECO:0000256" key="2">
    <source>
        <dbReference type="ARBA" id="ARBA00005712"/>
    </source>
</evidence>
<comment type="subcellular location">
    <subcellularLocation>
        <location evidence="1">Mitochondrion inner membrane</location>
    </subcellularLocation>
</comment>
<dbReference type="Pfam" id="PF02823">
    <property type="entry name" value="ATP-synt_DE_N"/>
    <property type="match status" value="1"/>
</dbReference>
<dbReference type="AlphaFoldDB" id="A0A0L6V5U7"/>
<evidence type="ECO:0000256" key="10">
    <source>
        <dbReference type="ARBA" id="ARBA00023136"/>
    </source>
</evidence>
<keyword evidence="7" id="KW-0809">Transit peptide</keyword>
<evidence type="ECO:0000259" key="14">
    <source>
        <dbReference type="Pfam" id="PF02823"/>
    </source>
</evidence>
<evidence type="ECO:0000259" key="15">
    <source>
        <dbReference type="Pfam" id="PF21334"/>
    </source>
</evidence>
<proteinExistence type="inferred from homology"/>
<evidence type="ECO:0000313" key="17">
    <source>
        <dbReference type="Proteomes" id="UP000037035"/>
    </source>
</evidence>
<dbReference type="SUPFAM" id="SSF51344">
    <property type="entry name" value="Epsilon subunit of F1F0-ATP synthase N-terminal domain"/>
    <property type="match status" value="1"/>
</dbReference>
<dbReference type="InterPro" id="IPR048938">
    <property type="entry name" value="ATPD_C_fung"/>
</dbReference>
<keyword evidence="17" id="KW-1185">Reference proteome</keyword>
<accession>A0A0L6V5U7</accession>
<keyword evidence="5" id="KW-0375">Hydrogen ion transport</keyword>
<keyword evidence="6" id="KW-0999">Mitochondrion inner membrane</keyword>
<dbReference type="FunFam" id="2.60.15.10:FF:000003">
    <property type="entry name" value="ATP synthase subunit delta, mitochondrial"/>
    <property type="match status" value="1"/>
</dbReference>
<dbReference type="Pfam" id="PF21334">
    <property type="entry name" value="ATPD_C_fung"/>
    <property type="match status" value="1"/>
</dbReference>
<evidence type="ECO:0000256" key="12">
    <source>
        <dbReference type="ARBA" id="ARBA00023310"/>
    </source>
</evidence>
<dbReference type="PANTHER" id="PTHR13822">
    <property type="entry name" value="ATP SYNTHASE DELTA/EPSILON CHAIN"/>
    <property type="match status" value="1"/>
</dbReference>
<keyword evidence="11" id="KW-0139">CF(1)</keyword>
<name>A0A0L6V5U7_9BASI</name>
<sequence>MFGFRRAVTTSSSRAVCAALPRSATQSVRLIPSVPHLPARKCYATEASGTSSSDGKLQLSLVLPHETIYQSSGVTQVNIAAESGDMGVLANHVASIESLKPGVVEVIEGQGDSKKWFVSGGFANVHPNNLLTINAVEAYPLDAFSAEAARSALQEAQRGLTTGSEAQKAEAAIEVEVFECLLAALK</sequence>
<feature type="domain" description="ATP synthase F1 complex delta/epsilon subunit N-terminal" evidence="14">
    <location>
        <begin position="57"/>
        <end position="133"/>
    </location>
</feature>
<keyword evidence="9" id="KW-0496">Mitochondrion</keyword>
<keyword evidence="16" id="KW-0378">Hydrolase</keyword>
<keyword evidence="12" id="KW-0066">ATP synthesis</keyword>
<evidence type="ECO:0000256" key="13">
    <source>
        <dbReference type="ARBA" id="ARBA00031669"/>
    </source>
</evidence>
<evidence type="ECO:0000256" key="6">
    <source>
        <dbReference type="ARBA" id="ARBA00022792"/>
    </source>
</evidence>
<dbReference type="InterPro" id="IPR036771">
    <property type="entry name" value="ATPsynth_dsu/esu_N"/>
</dbReference>
<protein>
    <recommendedName>
        <fullName evidence="3">ATP synthase subunit delta, mitochondrial</fullName>
    </recommendedName>
    <alternativeName>
        <fullName evidence="13">F-ATPase delta subunit</fullName>
    </alternativeName>
</protein>
<keyword evidence="8" id="KW-0406">Ion transport</keyword>
<evidence type="ECO:0000313" key="16">
    <source>
        <dbReference type="EMBL" id="KNZ55500.1"/>
    </source>
</evidence>
<dbReference type="PANTHER" id="PTHR13822:SF7">
    <property type="entry name" value="ATP SYNTHASE SUBUNIT DELTA, MITOCHONDRIAL"/>
    <property type="match status" value="1"/>
</dbReference>
<comment type="similarity">
    <text evidence="2">Belongs to the ATPase epsilon chain family.</text>
</comment>
<comment type="caution">
    <text evidence="16">The sequence shown here is derived from an EMBL/GenBank/DDBJ whole genome shotgun (WGS) entry which is preliminary data.</text>
</comment>
<evidence type="ECO:0000256" key="1">
    <source>
        <dbReference type="ARBA" id="ARBA00004273"/>
    </source>
</evidence>
<keyword evidence="4" id="KW-0813">Transport</keyword>